<evidence type="ECO:0000313" key="3">
    <source>
        <dbReference type="Proteomes" id="UP000243127"/>
    </source>
</evidence>
<accession>A9BLC2</accession>
<dbReference type="AlphaFoldDB" id="A9BLC2"/>
<sequence length="84" mass="10108">MLNCRKKKASFFFQLAKFWDKKIIVITKIGKKLKGRIFAYDSYFNLILKSETILKKNHPIITKKKQKNLIFIRGEQIVLIKFRF</sequence>
<name>A9BLC2_HEMAN</name>
<dbReference type="SUPFAM" id="SSF50182">
    <property type="entry name" value="Sm-like ribonucleoproteins"/>
    <property type="match status" value="1"/>
</dbReference>
<feature type="domain" description="Sm" evidence="1">
    <location>
        <begin position="13"/>
        <end position="82"/>
    </location>
</feature>
<organism evidence="2 3">
    <name type="scientific">Hemiselmis andersenii</name>
    <name type="common">Cryptophyte alga</name>
    <dbReference type="NCBI Taxonomy" id="464988"/>
    <lineage>
        <taxon>Eukaryota</taxon>
        <taxon>Cryptophyceae</taxon>
        <taxon>Cryptomonadales</taxon>
        <taxon>Hemiselmidaceae</taxon>
        <taxon>Hemiselmis</taxon>
    </lineage>
</organism>
<geneLocation type="nucleomorph" evidence="2"/>
<gene>
    <name evidence="2" type="ORF">HAN_3g504</name>
</gene>
<dbReference type="InterPro" id="IPR001163">
    <property type="entry name" value="Sm_dom_euk/arc"/>
</dbReference>
<evidence type="ECO:0000313" key="2">
    <source>
        <dbReference type="EMBL" id="ABW98305.1"/>
    </source>
</evidence>
<proteinExistence type="predicted"/>
<dbReference type="RefSeq" id="XP_001712630.1">
    <property type="nucleotide sequence ID" value="XM_001712578.1"/>
</dbReference>
<dbReference type="GeneID" id="5739523"/>
<dbReference type="Proteomes" id="UP000243127">
    <property type="component" value="Nucleomorph 3"/>
</dbReference>
<protein>
    <submittedName>
        <fullName evidence="2">SnrpD2</fullName>
    </submittedName>
</protein>
<dbReference type="SMART" id="SM00651">
    <property type="entry name" value="Sm"/>
    <property type="match status" value="1"/>
</dbReference>
<evidence type="ECO:0000259" key="1">
    <source>
        <dbReference type="SMART" id="SM00651"/>
    </source>
</evidence>
<keyword evidence="2" id="KW-0542">Nucleomorph</keyword>
<reference evidence="2 3" key="1">
    <citation type="journal article" date="2007" name="Proc. Natl. Acad. Sci. U.S.A.">
        <title>Nucleomorph genome of Hemiselmis andersenii reveals complete intron loss and compaction as a driver of protein structure and function.</title>
        <authorList>
            <person name="Lane C.E."/>
            <person name="van den Heuvel K."/>
            <person name="Kozera C."/>
            <person name="Curtis B.A."/>
            <person name="Parsons B.J."/>
            <person name="Bowman S."/>
            <person name="Archibald J.M."/>
        </authorList>
    </citation>
    <scope>NUCLEOTIDE SEQUENCE [LARGE SCALE GENOMIC DNA]</scope>
    <source>
        <strain evidence="2 3">CCMP644</strain>
    </source>
</reference>
<dbReference type="Gene3D" id="2.30.30.100">
    <property type="match status" value="1"/>
</dbReference>
<dbReference type="Pfam" id="PF01423">
    <property type="entry name" value="LSM"/>
    <property type="match status" value="1"/>
</dbReference>
<dbReference type="EMBL" id="CP000883">
    <property type="protein sequence ID" value="ABW98305.1"/>
    <property type="molecule type" value="Genomic_DNA"/>
</dbReference>
<dbReference type="InterPro" id="IPR010920">
    <property type="entry name" value="LSM_dom_sf"/>
</dbReference>